<dbReference type="PANTHER" id="PTHR33204:SF18">
    <property type="entry name" value="TRANSCRIPTIONAL REGULATORY PROTEIN"/>
    <property type="match status" value="1"/>
</dbReference>
<dbReference type="PANTHER" id="PTHR33204">
    <property type="entry name" value="TRANSCRIPTIONAL REGULATOR, MARR FAMILY"/>
    <property type="match status" value="1"/>
</dbReference>
<evidence type="ECO:0000313" key="6">
    <source>
        <dbReference type="EMBL" id="HIX00987.1"/>
    </source>
</evidence>
<evidence type="ECO:0000259" key="5">
    <source>
        <dbReference type="PROSITE" id="PS51118"/>
    </source>
</evidence>
<evidence type="ECO:0000256" key="2">
    <source>
        <dbReference type="ARBA" id="ARBA00023125"/>
    </source>
</evidence>
<evidence type="ECO:0000256" key="3">
    <source>
        <dbReference type="ARBA" id="ARBA00023163"/>
    </source>
</evidence>
<accession>A0A9D2A9N4</accession>
<name>A0A9D2A9N4_9MICC</name>
<keyword evidence="1" id="KW-0805">Transcription regulation</keyword>
<dbReference type="InterPro" id="IPR036390">
    <property type="entry name" value="WH_DNA-bd_sf"/>
</dbReference>
<keyword evidence="3" id="KW-0804">Transcription</keyword>
<dbReference type="InterPro" id="IPR036388">
    <property type="entry name" value="WH-like_DNA-bd_sf"/>
</dbReference>
<feature type="domain" description="HTH hxlR-type" evidence="5">
    <location>
        <begin position="9"/>
        <end position="109"/>
    </location>
</feature>
<comment type="caution">
    <text evidence="6">The sequence shown here is derived from an EMBL/GenBank/DDBJ whole genome shotgun (WGS) entry which is preliminary data.</text>
</comment>
<dbReference type="Gene3D" id="1.10.10.10">
    <property type="entry name" value="Winged helix-like DNA-binding domain superfamily/Winged helix DNA-binding domain"/>
    <property type="match status" value="1"/>
</dbReference>
<evidence type="ECO:0000313" key="7">
    <source>
        <dbReference type="Proteomes" id="UP000824151"/>
    </source>
</evidence>
<dbReference type="AlphaFoldDB" id="A0A9D2A9N4"/>
<gene>
    <name evidence="6" type="ORF">H9871_12690</name>
</gene>
<evidence type="ECO:0000256" key="4">
    <source>
        <dbReference type="SAM" id="MobiDB-lite"/>
    </source>
</evidence>
<reference evidence="6" key="2">
    <citation type="submission" date="2021-04" db="EMBL/GenBank/DDBJ databases">
        <authorList>
            <person name="Gilroy R."/>
        </authorList>
    </citation>
    <scope>NUCLEOTIDE SEQUENCE</scope>
    <source>
        <strain evidence="6">ChiHejej3B27-3195</strain>
    </source>
</reference>
<dbReference type="Proteomes" id="UP000824151">
    <property type="component" value="Unassembled WGS sequence"/>
</dbReference>
<sequence>MAARERSGCPINLAIEVFGDRWTLLILRDMIFANRRHFRELLRGSDENITSSILADRLERLVCAGIITRANDPSHKQKAIYSLTEKGIDLVPVLATVGLWGAQYCDADPEKSGPARELDFQLPEAWAGLMSSLREQHGVPSDPASLAEPDGAGFSSTRRT</sequence>
<keyword evidence="2" id="KW-0238">DNA-binding</keyword>
<dbReference type="InterPro" id="IPR002577">
    <property type="entry name" value="HTH_HxlR"/>
</dbReference>
<dbReference type="GO" id="GO:0003677">
    <property type="term" value="F:DNA binding"/>
    <property type="evidence" value="ECO:0007669"/>
    <property type="project" value="UniProtKB-KW"/>
</dbReference>
<evidence type="ECO:0000256" key="1">
    <source>
        <dbReference type="ARBA" id="ARBA00023015"/>
    </source>
</evidence>
<organism evidence="6 7">
    <name type="scientific">Candidatus Nesterenkonia stercoripullorum</name>
    <dbReference type="NCBI Taxonomy" id="2838701"/>
    <lineage>
        <taxon>Bacteria</taxon>
        <taxon>Bacillati</taxon>
        <taxon>Actinomycetota</taxon>
        <taxon>Actinomycetes</taxon>
        <taxon>Micrococcales</taxon>
        <taxon>Micrococcaceae</taxon>
        <taxon>Nesterenkonia</taxon>
    </lineage>
</organism>
<reference evidence="6" key="1">
    <citation type="journal article" date="2021" name="PeerJ">
        <title>Extensive microbial diversity within the chicken gut microbiome revealed by metagenomics and culture.</title>
        <authorList>
            <person name="Gilroy R."/>
            <person name="Ravi A."/>
            <person name="Getino M."/>
            <person name="Pursley I."/>
            <person name="Horton D.L."/>
            <person name="Alikhan N.F."/>
            <person name="Baker D."/>
            <person name="Gharbi K."/>
            <person name="Hall N."/>
            <person name="Watson M."/>
            <person name="Adriaenssens E.M."/>
            <person name="Foster-Nyarko E."/>
            <person name="Jarju S."/>
            <person name="Secka A."/>
            <person name="Antonio M."/>
            <person name="Oren A."/>
            <person name="Chaudhuri R.R."/>
            <person name="La Ragione R."/>
            <person name="Hildebrand F."/>
            <person name="Pallen M.J."/>
        </authorList>
    </citation>
    <scope>NUCLEOTIDE SEQUENCE</scope>
    <source>
        <strain evidence="6">ChiHejej3B27-3195</strain>
    </source>
</reference>
<dbReference type="SUPFAM" id="SSF46785">
    <property type="entry name" value="Winged helix' DNA-binding domain"/>
    <property type="match status" value="1"/>
</dbReference>
<dbReference type="PROSITE" id="PS51118">
    <property type="entry name" value="HTH_HXLR"/>
    <property type="match status" value="1"/>
</dbReference>
<protein>
    <submittedName>
        <fullName evidence="6">Helix-turn-helix transcriptional regulator</fullName>
    </submittedName>
</protein>
<feature type="region of interest" description="Disordered" evidence="4">
    <location>
        <begin position="133"/>
        <end position="160"/>
    </location>
</feature>
<proteinExistence type="predicted"/>
<dbReference type="Pfam" id="PF01638">
    <property type="entry name" value="HxlR"/>
    <property type="match status" value="1"/>
</dbReference>
<dbReference type="EMBL" id="DXGD01000473">
    <property type="protein sequence ID" value="HIX00987.1"/>
    <property type="molecule type" value="Genomic_DNA"/>
</dbReference>